<dbReference type="AlphaFoldDB" id="A0AAJ0U8G0"/>
<dbReference type="PROSITE" id="PS51725">
    <property type="entry name" value="ABM"/>
    <property type="match status" value="1"/>
</dbReference>
<accession>A0AAJ0U8G0</accession>
<evidence type="ECO:0000259" key="1">
    <source>
        <dbReference type="PROSITE" id="PS51725"/>
    </source>
</evidence>
<dbReference type="InterPro" id="IPR007138">
    <property type="entry name" value="ABM_dom"/>
</dbReference>
<dbReference type="InterPro" id="IPR050404">
    <property type="entry name" value="Heme-degrading_MO"/>
</dbReference>
<dbReference type="EMBL" id="NRSJ01000065">
    <property type="protein sequence ID" value="MBK1707128.1"/>
    <property type="molecule type" value="Genomic_DNA"/>
</dbReference>
<dbReference type="SUPFAM" id="SSF54909">
    <property type="entry name" value="Dimeric alpha+beta barrel"/>
    <property type="match status" value="1"/>
</dbReference>
<proteinExistence type="predicted"/>
<dbReference type="InterPro" id="IPR011008">
    <property type="entry name" value="Dimeric_a/b-barrel"/>
</dbReference>
<dbReference type="RefSeq" id="WP_200348605.1">
    <property type="nucleotide sequence ID" value="NZ_NRSJ01000065.1"/>
</dbReference>
<dbReference type="Proteomes" id="UP001296776">
    <property type="component" value="Unassembled WGS sequence"/>
</dbReference>
<evidence type="ECO:0000313" key="3">
    <source>
        <dbReference type="Proteomes" id="UP001296776"/>
    </source>
</evidence>
<keyword evidence="2" id="KW-0560">Oxidoreductase</keyword>
<dbReference type="PANTHER" id="PTHR34474:SF2">
    <property type="entry name" value="SIGNAL TRANSDUCTION PROTEIN TRAP"/>
    <property type="match status" value="1"/>
</dbReference>
<organism evidence="2 3">
    <name type="scientific">Halochromatium glycolicum</name>
    <dbReference type="NCBI Taxonomy" id="85075"/>
    <lineage>
        <taxon>Bacteria</taxon>
        <taxon>Pseudomonadati</taxon>
        <taxon>Pseudomonadota</taxon>
        <taxon>Gammaproteobacteria</taxon>
        <taxon>Chromatiales</taxon>
        <taxon>Chromatiaceae</taxon>
        <taxon>Halochromatium</taxon>
    </lineage>
</organism>
<evidence type="ECO:0000313" key="2">
    <source>
        <dbReference type="EMBL" id="MBK1707128.1"/>
    </source>
</evidence>
<feature type="domain" description="ABM" evidence="1">
    <location>
        <begin position="2"/>
        <end position="93"/>
    </location>
</feature>
<keyword evidence="3" id="KW-1185">Reference proteome</keyword>
<dbReference type="Pfam" id="PF03992">
    <property type="entry name" value="ABM"/>
    <property type="match status" value="1"/>
</dbReference>
<comment type="caution">
    <text evidence="2">The sequence shown here is derived from an EMBL/GenBank/DDBJ whole genome shotgun (WGS) entry which is preliminary data.</text>
</comment>
<reference evidence="2" key="2">
    <citation type="journal article" date="2020" name="Microorganisms">
        <title>Osmotic Adaptation and Compatible Solute Biosynthesis of Phototrophic Bacteria as Revealed from Genome Analyses.</title>
        <authorList>
            <person name="Imhoff J.F."/>
            <person name="Rahn T."/>
            <person name="Kunzel S."/>
            <person name="Keller A."/>
            <person name="Neulinger S.C."/>
        </authorList>
    </citation>
    <scope>NUCLEOTIDE SEQUENCE</scope>
    <source>
        <strain evidence="2">DSM 11080</strain>
    </source>
</reference>
<gene>
    <name evidence="2" type="ORF">CKO40_21980</name>
</gene>
<dbReference type="Gene3D" id="3.30.70.100">
    <property type="match status" value="1"/>
</dbReference>
<protein>
    <submittedName>
        <fullName evidence="2">Antibiotic biosynthesis monooxygenase</fullName>
    </submittedName>
</protein>
<dbReference type="GO" id="GO:0004497">
    <property type="term" value="F:monooxygenase activity"/>
    <property type="evidence" value="ECO:0007669"/>
    <property type="project" value="UniProtKB-KW"/>
</dbReference>
<sequence>MFCVINRVPVAPDWHEAFEERFRKRAGQVERQPGFVRMAVMRPMTEEAPYLVQTVWKDRAAFDAWLDSDDFRQAHTNPLPREAYAAEGRLESFEVIISAEGHGLD</sequence>
<reference evidence="2" key="1">
    <citation type="submission" date="2017-08" db="EMBL/GenBank/DDBJ databases">
        <authorList>
            <person name="Imhoff J.F."/>
            <person name="Rahn T."/>
            <person name="Kuenzel S."/>
            <person name="Neulinger S.C."/>
        </authorList>
    </citation>
    <scope>NUCLEOTIDE SEQUENCE</scope>
    <source>
        <strain evidence="2">DSM 11080</strain>
    </source>
</reference>
<name>A0AAJ0U8G0_9GAMM</name>
<dbReference type="PANTHER" id="PTHR34474">
    <property type="entry name" value="SIGNAL TRANSDUCTION PROTEIN TRAP"/>
    <property type="match status" value="1"/>
</dbReference>
<keyword evidence="2" id="KW-0503">Monooxygenase</keyword>